<protein>
    <submittedName>
        <fullName evidence="2">Uncharacterized protein</fullName>
    </submittedName>
</protein>
<dbReference type="Proteomes" id="UP000298030">
    <property type="component" value="Unassembled WGS sequence"/>
</dbReference>
<keyword evidence="3" id="KW-1185">Reference proteome</keyword>
<reference evidence="2 3" key="1">
    <citation type="journal article" date="2019" name="Nat. Ecol. Evol.">
        <title>Megaphylogeny resolves global patterns of mushroom evolution.</title>
        <authorList>
            <person name="Varga T."/>
            <person name="Krizsan K."/>
            <person name="Foldi C."/>
            <person name="Dima B."/>
            <person name="Sanchez-Garcia M."/>
            <person name="Sanchez-Ramirez S."/>
            <person name="Szollosi G.J."/>
            <person name="Szarkandi J.G."/>
            <person name="Papp V."/>
            <person name="Albert L."/>
            <person name="Andreopoulos W."/>
            <person name="Angelini C."/>
            <person name="Antonin V."/>
            <person name="Barry K.W."/>
            <person name="Bougher N.L."/>
            <person name="Buchanan P."/>
            <person name="Buyck B."/>
            <person name="Bense V."/>
            <person name="Catcheside P."/>
            <person name="Chovatia M."/>
            <person name="Cooper J."/>
            <person name="Damon W."/>
            <person name="Desjardin D."/>
            <person name="Finy P."/>
            <person name="Geml J."/>
            <person name="Haridas S."/>
            <person name="Hughes K."/>
            <person name="Justo A."/>
            <person name="Karasinski D."/>
            <person name="Kautmanova I."/>
            <person name="Kiss B."/>
            <person name="Kocsube S."/>
            <person name="Kotiranta H."/>
            <person name="LaButti K.M."/>
            <person name="Lechner B.E."/>
            <person name="Liimatainen K."/>
            <person name="Lipzen A."/>
            <person name="Lukacs Z."/>
            <person name="Mihaltcheva S."/>
            <person name="Morgado L.N."/>
            <person name="Niskanen T."/>
            <person name="Noordeloos M.E."/>
            <person name="Ohm R.A."/>
            <person name="Ortiz-Santana B."/>
            <person name="Ovrebo C."/>
            <person name="Racz N."/>
            <person name="Riley R."/>
            <person name="Savchenko A."/>
            <person name="Shiryaev A."/>
            <person name="Soop K."/>
            <person name="Spirin V."/>
            <person name="Szebenyi C."/>
            <person name="Tomsovsky M."/>
            <person name="Tulloss R.E."/>
            <person name="Uehling J."/>
            <person name="Grigoriev I.V."/>
            <person name="Vagvolgyi C."/>
            <person name="Papp T."/>
            <person name="Martin F.M."/>
            <person name="Miettinen O."/>
            <person name="Hibbett D.S."/>
            <person name="Nagy L.G."/>
        </authorList>
    </citation>
    <scope>NUCLEOTIDE SEQUENCE [LARGE SCALE GENOMIC DNA]</scope>
    <source>
        <strain evidence="2 3">FP101781</strain>
    </source>
</reference>
<organism evidence="2 3">
    <name type="scientific">Coprinellus micaceus</name>
    <name type="common">Glistening ink-cap mushroom</name>
    <name type="synonym">Coprinus micaceus</name>
    <dbReference type="NCBI Taxonomy" id="71717"/>
    <lineage>
        <taxon>Eukaryota</taxon>
        <taxon>Fungi</taxon>
        <taxon>Dikarya</taxon>
        <taxon>Basidiomycota</taxon>
        <taxon>Agaricomycotina</taxon>
        <taxon>Agaricomycetes</taxon>
        <taxon>Agaricomycetidae</taxon>
        <taxon>Agaricales</taxon>
        <taxon>Agaricineae</taxon>
        <taxon>Psathyrellaceae</taxon>
        <taxon>Coprinellus</taxon>
    </lineage>
</organism>
<evidence type="ECO:0000313" key="3">
    <source>
        <dbReference type="Proteomes" id="UP000298030"/>
    </source>
</evidence>
<feature type="region of interest" description="Disordered" evidence="1">
    <location>
        <begin position="55"/>
        <end position="87"/>
    </location>
</feature>
<sequence>MADQPFVFFVITLLDITYRSYVFQIHDVRTCLAKAAQPVPGRVIPAAATVIDARQGGPVGQSDDLSASDLQEHGSLHHVRRPPGTTRGLDLSAVPNPCPKELDSFSSGLPFSMTRLIKGSRPIMKASFPFSLFSKLATVPALFTDVQPKPPP</sequence>
<comment type="caution">
    <text evidence="2">The sequence shown here is derived from an EMBL/GenBank/DDBJ whole genome shotgun (WGS) entry which is preliminary data.</text>
</comment>
<evidence type="ECO:0000256" key="1">
    <source>
        <dbReference type="SAM" id="MobiDB-lite"/>
    </source>
</evidence>
<dbReference type="AlphaFoldDB" id="A0A4Y7U1V9"/>
<name>A0A4Y7U1V9_COPMI</name>
<proteinExistence type="predicted"/>
<dbReference type="EMBL" id="QPFP01000001">
    <property type="protein sequence ID" value="TEB40048.1"/>
    <property type="molecule type" value="Genomic_DNA"/>
</dbReference>
<gene>
    <name evidence="2" type="ORF">FA13DRAFT_49819</name>
</gene>
<evidence type="ECO:0000313" key="2">
    <source>
        <dbReference type="EMBL" id="TEB40048.1"/>
    </source>
</evidence>
<accession>A0A4Y7U1V9</accession>